<evidence type="ECO:0000256" key="8">
    <source>
        <dbReference type="ARBA" id="ARBA00023154"/>
    </source>
</evidence>
<evidence type="ECO:0000313" key="17">
    <source>
        <dbReference type="Proteomes" id="UP000566324"/>
    </source>
</evidence>
<dbReference type="PROSITE" id="PS00666">
    <property type="entry name" value="DHDPS_2"/>
    <property type="match status" value="1"/>
</dbReference>
<keyword evidence="17" id="KW-1185">Reference proteome</keyword>
<dbReference type="PIRSF" id="PIRSF001365">
    <property type="entry name" value="DHDPS"/>
    <property type="match status" value="1"/>
</dbReference>
<dbReference type="InterPro" id="IPR013785">
    <property type="entry name" value="Aldolase_TIM"/>
</dbReference>
<keyword evidence="5 12" id="KW-0963">Cytoplasm</keyword>
<evidence type="ECO:0000256" key="6">
    <source>
        <dbReference type="ARBA" id="ARBA00022605"/>
    </source>
</evidence>
<gene>
    <name evidence="12" type="primary">dapA</name>
    <name evidence="16" type="ORF">GGQ98_003027</name>
</gene>
<evidence type="ECO:0000256" key="7">
    <source>
        <dbReference type="ARBA" id="ARBA00022915"/>
    </source>
</evidence>
<comment type="similarity">
    <text evidence="3 12 13">Belongs to the DapA family.</text>
</comment>
<evidence type="ECO:0000256" key="13">
    <source>
        <dbReference type="PIRNR" id="PIRNR001365"/>
    </source>
</evidence>
<dbReference type="EC" id="4.3.3.7" evidence="4 12"/>
<dbReference type="AlphaFoldDB" id="A0A7W7B3S9"/>
<dbReference type="CDD" id="cd00950">
    <property type="entry name" value="DHDPS"/>
    <property type="match status" value="1"/>
</dbReference>
<accession>A0A7W7B3S9</accession>
<comment type="subunit">
    <text evidence="12">Homotetramer; dimer of dimers.</text>
</comment>
<dbReference type="PRINTS" id="PR00146">
    <property type="entry name" value="DHPICSNTHASE"/>
</dbReference>
<reference evidence="16 17" key="1">
    <citation type="submission" date="2020-08" db="EMBL/GenBank/DDBJ databases">
        <title>Genomic Encyclopedia of Type Strains, Phase IV (KMG-IV): sequencing the most valuable type-strain genomes for metagenomic binning, comparative biology and taxonomic classification.</title>
        <authorList>
            <person name="Goeker M."/>
        </authorList>
    </citation>
    <scope>NUCLEOTIDE SEQUENCE [LARGE SCALE GENOMIC DNA]</scope>
    <source>
        <strain evidence="16 17">DSM 17328</strain>
    </source>
</reference>
<dbReference type="GO" id="GO:0009089">
    <property type="term" value="P:lysine biosynthetic process via diaminopimelate"/>
    <property type="evidence" value="ECO:0007669"/>
    <property type="project" value="UniProtKB-UniRule"/>
</dbReference>
<dbReference type="EMBL" id="JACHNZ010000042">
    <property type="protein sequence ID" value="MBB4633389.1"/>
    <property type="molecule type" value="Genomic_DNA"/>
</dbReference>
<feature type="binding site" evidence="12 15">
    <location>
        <position position="211"/>
    </location>
    <ligand>
        <name>pyruvate</name>
        <dbReference type="ChEBI" id="CHEBI:15361"/>
    </ligand>
</feature>
<organism evidence="16 17">
    <name type="scientific">Sphingosinicella soli</name>
    <dbReference type="NCBI Taxonomy" id="333708"/>
    <lineage>
        <taxon>Bacteria</taxon>
        <taxon>Pseudomonadati</taxon>
        <taxon>Pseudomonadota</taxon>
        <taxon>Alphaproteobacteria</taxon>
        <taxon>Sphingomonadales</taxon>
        <taxon>Sphingosinicellaceae</taxon>
        <taxon>Sphingosinicella</taxon>
    </lineage>
</organism>
<dbReference type="PANTHER" id="PTHR12128">
    <property type="entry name" value="DIHYDRODIPICOLINATE SYNTHASE"/>
    <property type="match status" value="1"/>
</dbReference>
<keyword evidence="7 12" id="KW-0220">Diaminopimelate biosynthesis</keyword>
<dbReference type="NCBIfam" id="TIGR00674">
    <property type="entry name" value="dapA"/>
    <property type="match status" value="1"/>
</dbReference>
<dbReference type="RefSeq" id="WP_184070958.1">
    <property type="nucleotide sequence ID" value="NZ_JACHNZ010000042.1"/>
</dbReference>
<evidence type="ECO:0000256" key="3">
    <source>
        <dbReference type="ARBA" id="ARBA00007592"/>
    </source>
</evidence>
<evidence type="ECO:0000256" key="1">
    <source>
        <dbReference type="ARBA" id="ARBA00003294"/>
    </source>
</evidence>
<dbReference type="PANTHER" id="PTHR12128:SF66">
    <property type="entry name" value="4-HYDROXY-2-OXOGLUTARATE ALDOLASE, MITOCHONDRIAL"/>
    <property type="match status" value="1"/>
</dbReference>
<comment type="caution">
    <text evidence="16">The sequence shown here is derived from an EMBL/GenBank/DDBJ whole genome shotgun (WGS) entry which is preliminary data.</text>
</comment>
<dbReference type="GO" id="GO:0019877">
    <property type="term" value="P:diaminopimelate biosynthetic process"/>
    <property type="evidence" value="ECO:0007669"/>
    <property type="project" value="UniProtKB-UniRule"/>
</dbReference>
<dbReference type="UniPathway" id="UPA00034">
    <property type="reaction ID" value="UER00017"/>
</dbReference>
<comment type="catalytic activity">
    <reaction evidence="11 12">
        <text>L-aspartate 4-semialdehyde + pyruvate = (2S,4S)-4-hydroxy-2,3,4,5-tetrahydrodipicolinate + H2O + H(+)</text>
        <dbReference type="Rhea" id="RHEA:34171"/>
        <dbReference type="ChEBI" id="CHEBI:15361"/>
        <dbReference type="ChEBI" id="CHEBI:15377"/>
        <dbReference type="ChEBI" id="CHEBI:15378"/>
        <dbReference type="ChEBI" id="CHEBI:67139"/>
        <dbReference type="ChEBI" id="CHEBI:537519"/>
        <dbReference type="EC" id="4.3.3.7"/>
    </reaction>
</comment>
<comment type="caution">
    <text evidence="12">Was originally thought to be a dihydrodipicolinate synthase (DHDPS), catalyzing the condensation of (S)-aspartate-beta-semialdehyde [(S)-ASA] and pyruvate to dihydrodipicolinate (DHDP). However, it was shown in E.coli that the product of the enzymatic reaction is not dihydrodipicolinate but in fact (4S)-4-hydroxy-2,3,4,5-tetrahydro-(2S)-dipicolinic acid (HTPA), and that the consecutive dehydration reaction leading to DHDP is not spontaneous but catalyzed by DapB.</text>
</comment>
<evidence type="ECO:0000256" key="9">
    <source>
        <dbReference type="ARBA" id="ARBA00023239"/>
    </source>
</evidence>
<comment type="subcellular location">
    <subcellularLocation>
        <location evidence="12">Cytoplasm</location>
    </subcellularLocation>
</comment>
<proteinExistence type="inferred from homology"/>
<evidence type="ECO:0000256" key="11">
    <source>
        <dbReference type="ARBA" id="ARBA00047836"/>
    </source>
</evidence>
<keyword evidence="8 12" id="KW-0457">Lysine biosynthesis</keyword>
<comment type="function">
    <text evidence="1 12">Catalyzes the condensation of (S)-aspartate-beta-semialdehyde [(S)-ASA] and pyruvate to 4-hydroxy-tetrahydrodipicolinate (HTPA).</text>
</comment>
<feature type="active site" description="Schiff-base intermediate with substrate" evidence="12 14">
    <location>
        <position position="169"/>
    </location>
</feature>
<keyword evidence="6 12" id="KW-0028">Amino-acid biosynthesis</keyword>
<feature type="binding site" evidence="12">
    <location>
        <position position="52"/>
    </location>
    <ligand>
        <name>pyruvate</name>
        <dbReference type="ChEBI" id="CHEBI:15361"/>
    </ligand>
</feature>
<comment type="pathway">
    <text evidence="2 12">Amino-acid biosynthesis; L-lysine biosynthesis via DAP pathway; (S)-tetrahydrodipicolinate from L-aspartate: step 3/4.</text>
</comment>
<dbReference type="SUPFAM" id="SSF51569">
    <property type="entry name" value="Aldolase"/>
    <property type="match status" value="1"/>
</dbReference>
<evidence type="ECO:0000256" key="10">
    <source>
        <dbReference type="ARBA" id="ARBA00023270"/>
    </source>
</evidence>
<dbReference type="SMART" id="SM01130">
    <property type="entry name" value="DHDPS"/>
    <property type="match status" value="1"/>
</dbReference>
<evidence type="ECO:0000256" key="5">
    <source>
        <dbReference type="ARBA" id="ARBA00022490"/>
    </source>
</evidence>
<evidence type="ECO:0000256" key="2">
    <source>
        <dbReference type="ARBA" id="ARBA00005120"/>
    </source>
</evidence>
<feature type="site" description="Part of a proton relay during catalysis" evidence="12">
    <location>
        <position position="114"/>
    </location>
</feature>
<dbReference type="HAMAP" id="MF_00418">
    <property type="entry name" value="DapA"/>
    <property type="match status" value="1"/>
</dbReference>
<sequence length="305" mass="33049">MIQLDTNFLRGSYPPVITPFREDGAVDYPTYEKLIDFQIAEGSHGIVVNGTSAEPSVLTVDERKALLKAAIDVAGGRVPVVAATGSQSFAETADLTEHATKIGADALLVVTPYYIRPPQRGLVAYYEEIGRRSDLPTMMYHIPGRAAVSVSIETLERIADAVPHFVGMKHASLELALVTEALALFGPEFRIFVGLEELSFPMLAMGACGMVNAVSNIAPKPVVALYDAVARGDMAAARQCHFDLFDLNRAVFYDTNPIAIKYMAKRLGLLPGNHHRLPLLPATPDVEARLDAVLHAAKLLEEELA</sequence>
<dbReference type="InterPro" id="IPR020625">
    <property type="entry name" value="Schiff_base-form_aldolases_AS"/>
</dbReference>
<evidence type="ECO:0000256" key="14">
    <source>
        <dbReference type="PIRSR" id="PIRSR001365-1"/>
    </source>
</evidence>
<evidence type="ECO:0000256" key="15">
    <source>
        <dbReference type="PIRSR" id="PIRSR001365-2"/>
    </source>
</evidence>
<dbReference type="Gene3D" id="3.20.20.70">
    <property type="entry name" value="Aldolase class I"/>
    <property type="match status" value="1"/>
</dbReference>
<feature type="site" description="Part of a proton relay during catalysis" evidence="12">
    <location>
        <position position="51"/>
    </location>
</feature>
<dbReference type="GO" id="GO:0005737">
    <property type="term" value="C:cytoplasm"/>
    <property type="evidence" value="ECO:0007669"/>
    <property type="project" value="UniProtKB-SubCell"/>
</dbReference>
<dbReference type="InterPro" id="IPR005263">
    <property type="entry name" value="DapA"/>
</dbReference>
<dbReference type="InterPro" id="IPR002220">
    <property type="entry name" value="DapA-like"/>
</dbReference>
<name>A0A7W7B3S9_9SPHN</name>
<protein>
    <recommendedName>
        <fullName evidence="4 12">4-hydroxy-tetrahydrodipicolinate synthase</fullName>
        <shortName evidence="12">HTPA synthase</shortName>
        <ecNumber evidence="4 12">4.3.3.7</ecNumber>
    </recommendedName>
</protein>
<dbReference type="GO" id="GO:0008840">
    <property type="term" value="F:4-hydroxy-tetrahydrodipicolinate synthase activity"/>
    <property type="evidence" value="ECO:0007669"/>
    <property type="project" value="UniProtKB-UniRule"/>
</dbReference>
<dbReference type="Pfam" id="PF00701">
    <property type="entry name" value="DHDPS"/>
    <property type="match status" value="1"/>
</dbReference>
<keyword evidence="9 12" id="KW-0456">Lyase</keyword>
<feature type="active site" description="Proton donor/acceptor" evidence="12 14">
    <location>
        <position position="140"/>
    </location>
</feature>
<evidence type="ECO:0000313" key="16">
    <source>
        <dbReference type="EMBL" id="MBB4633389.1"/>
    </source>
</evidence>
<dbReference type="Proteomes" id="UP000566324">
    <property type="component" value="Unassembled WGS sequence"/>
</dbReference>
<keyword evidence="10 12" id="KW-0704">Schiff base</keyword>
<evidence type="ECO:0000256" key="12">
    <source>
        <dbReference type="HAMAP-Rule" id="MF_00418"/>
    </source>
</evidence>
<evidence type="ECO:0000256" key="4">
    <source>
        <dbReference type="ARBA" id="ARBA00012086"/>
    </source>
</evidence>